<dbReference type="AlphaFoldDB" id="A0A4U0WLH5"/>
<reference evidence="3 4" key="1">
    <citation type="submission" date="2017-03" db="EMBL/GenBank/DDBJ databases">
        <title>Genomes of endolithic fungi from Antarctica.</title>
        <authorList>
            <person name="Coleine C."/>
            <person name="Masonjones S."/>
            <person name="Stajich J.E."/>
        </authorList>
    </citation>
    <scope>NUCLEOTIDE SEQUENCE [LARGE SCALE GENOMIC DNA]</scope>
    <source>
        <strain evidence="3 4">CCFEE 5187</strain>
    </source>
</reference>
<dbReference type="InterPro" id="IPR047575">
    <property type="entry name" value="Sm"/>
</dbReference>
<gene>
    <name evidence="3" type="ORF">B0A49_08303</name>
</gene>
<accession>A0A4U0WLH5</accession>
<name>A0A4U0WLH5_9PEZI</name>
<protein>
    <submittedName>
        <fullName evidence="3">Protein sum2</fullName>
    </submittedName>
</protein>
<feature type="domain" description="Sm" evidence="2">
    <location>
        <begin position="1"/>
        <end position="79"/>
    </location>
</feature>
<dbReference type="STRING" id="331657.A0A4U0WLH5"/>
<organism evidence="3 4">
    <name type="scientific">Cryomyces minteri</name>
    <dbReference type="NCBI Taxonomy" id="331657"/>
    <lineage>
        <taxon>Eukaryota</taxon>
        <taxon>Fungi</taxon>
        <taxon>Dikarya</taxon>
        <taxon>Ascomycota</taxon>
        <taxon>Pezizomycotina</taxon>
        <taxon>Dothideomycetes</taxon>
        <taxon>Dothideomycetes incertae sedis</taxon>
        <taxon>Cryomyces</taxon>
    </lineage>
</organism>
<dbReference type="SUPFAM" id="SSF50182">
    <property type="entry name" value="Sm-like ribonucleoproteins"/>
    <property type="match status" value="1"/>
</dbReference>
<dbReference type="GO" id="GO:0034063">
    <property type="term" value="P:stress granule assembly"/>
    <property type="evidence" value="ECO:0007669"/>
    <property type="project" value="TreeGrafter"/>
</dbReference>
<dbReference type="OrthoDB" id="21539at2759"/>
<dbReference type="SMART" id="SM01271">
    <property type="entry name" value="LSM14"/>
    <property type="match status" value="1"/>
</dbReference>
<sequence length="107" mass="11846">MEFIGSRISLISKSDIRYVGTLHEINSDTSTVALEQVTSFGTEGRRNSPEDEIPGSDSVYEYIVFRGSDVKDLRIEEPPKENKPPPPQMPNDPAILGVMKHIGCKSV</sequence>
<dbReference type="PANTHER" id="PTHR13586">
    <property type="entry name" value="SCD6 PROTEIN-RELATED"/>
    <property type="match status" value="1"/>
</dbReference>
<dbReference type="CDD" id="cd01736">
    <property type="entry name" value="LSm14_N"/>
    <property type="match status" value="1"/>
</dbReference>
<dbReference type="GO" id="GO:0003729">
    <property type="term" value="F:mRNA binding"/>
    <property type="evidence" value="ECO:0007669"/>
    <property type="project" value="TreeGrafter"/>
</dbReference>
<dbReference type="Proteomes" id="UP000308768">
    <property type="component" value="Unassembled WGS sequence"/>
</dbReference>
<dbReference type="PANTHER" id="PTHR13586:SF0">
    <property type="entry name" value="TRAILER HITCH, ISOFORM H"/>
    <property type="match status" value="1"/>
</dbReference>
<evidence type="ECO:0000256" key="1">
    <source>
        <dbReference type="SAM" id="MobiDB-lite"/>
    </source>
</evidence>
<dbReference type="Gene3D" id="2.30.30.100">
    <property type="match status" value="1"/>
</dbReference>
<proteinExistence type="predicted"/>
<feature type="region of interest" description="Disordered" evidence="1">
    <location>
        <begin position="73"/>
        <end position="95"/>
    </location>
</feature>
<feature type="compositionally biased region" description="Basic and acidic residues" evidence="1">
    <location>
        <begin position="73"/>
        <end position="83"/>
    </location>
</feature>
<dbReference type="GO" id="GO:0000932">
    <property type="term" value="C:P-body"/>
    <property type="evidence" value="ECO:0007669"/>
    <property type="project" value="TreeGrafter"/>
</dbReference>
<evidence type="ECO:0000313" key="4">
    <source>
        <dbReference type="Proteomes" id="UP000308768"/>
    </source>
</evidence>
<evidence type="ECO:0000313" key="3">
    <source>
        <dbReference type="EMBL" id="TKA63980.1"/>
    </source>
</evidence>
<dbReference type="InterPro" id="IPR010920">
    <property type="entry name" value="LSM_dom_sf"/>
</dbReference>
<dbReference type="GO" id="GO:0033962">
    <property type="term" value="P:P-body assembly"/>
    <property type="evidence" value="ECO:0007669"/>
    <property type="project" value="TreeGrafter"/>
</dbReference>
<dbReference type="EMBL" id="NAJN01001328">
    <property type="protein sequence ID" value="TKA63980.1"/>
    <property type="molecule type" value="Genomic_DNA"/>
</dbReference>
<dbReference type="Pfam" id="PF12701">
    <property type="entry name" value="LSM14"/>
    <property type="match status" value="1"/>
</dbReference>
<dbReference type="InterPro" id="IPR025609">
    <property type="entry name" value="Lsm14-like_N"/>
</dbReference>
<comment type="caution">
    <text evidence="3">The sequence shown here is derived from an EMBL/GenBank/DDBJ whole genome shotgun (WGS) entry which is preliminary data.</text>
</comment>
<dbReference type="PROSITE" id="PS52002">
    <property type="entry name" value="SM"/>
    <property type="match status" value="1"/>
</dbReference>
<evidence type="ECO:0000259" key="2">
    <source>
        <dbReference type="PROSITE" id="PS52002"/>
    </source>
</evidence>
<keyword evidence="4" id="KW-1185">Reference proteome</keyword>